<evidence type="ECO:0000313" key="1">
    <source>
        <dbReference type="EMBL" id="KAG5463947.1"/>
    </source>
</evidence>
<gene>
    <name evidence="1" type="ORF">LSCM1_00121</name>
</gene>
<name>A0A836FJY3_9TRYP</name>
<proteinExistence type="predicted"/>
<organism evidence="1 2">
    <name type="scientific">Leishmania martiniquensis</name>
    <dbReference type="NCBI Taxonomy" id="1580590"/>
    <lineage>
        <taxon>Eukaryota</taxon>
        <taxon>Discoba</taxon>
        <taxon>Euglenozoa</taxon>
        <taxon>Kinetoplastea</taxon>
        <taxon>Metakinetoplastina</taxon>
        <taxon>Trypanosomatida</taxon>
        <taxon>Trypanosomatidae</taxon>
        <taxon>Leishmaniinae</taxon>
        <taxon>Leishmania</taxon>
    </lineage>
</organism>
<dbReference type="EMBL" id="JAFEUZ010000036">
    <property type="protein sequence ID" value="KAG5463947.1"/>
    <property type="molecule type" value="Genomic_DNA"/>
</dbReference>
<dbReference type="KEGG" id="lmat:92510291"/>
<sequence>MLCGSRVMLTRPAVAFFNMKHFQAKKKYNLTPQNTHETLSTVLSPRDRLLRQSVSGSGGARVLVLDAQQKVKGVYLPVFCMPHPSTFSTGGNSLGVPVADYTHFIDGMSATRKASGGDSAPALPSVLVVMSHPEGVAYGTFRADGTPGVPMKNLKLPPTLQDVTIQKEATSVVSSMLRNSGLGTVMPMLNAASGTRTVLSELYQEFNEGEHAAELSACCTFLWVQRESRSLTSLEAARSFERNCERMQSAGEGAFALATGGVSFLDRRWIFLMDAALRPETGLGLYARDSATGDRIVNATGVQSALSRGALLLDYVPRSVVDGTGAEKSSTAVGG</sequence>
<comment type="caution">
    <text evidence="1">The sequence shown here is derived from an EMBL/GenBank/DDBJ whole genome shotgun (WGS) entry which is preliminary data.</text>
</comment>
<dbReference type="AlphaFoldDB" id="A0A836FJY3"/>
<reference evidence="1 2" key="1">
    <citation type="submission" date="2021-03" db="EMBL/GenBank/DDBJ databases">
        <title>Leishmania (Mundinia) martiniquensis Genome sequencing and assembly.</title>
        <authorList>
            <person name="Almutairi H."/>
            <person name="Gatherer D."/>
        </authorList>
    </citation>
    <scope>NUCLEOTIDE SEQUENCE [LARGE SCALE GENOMIC DNA]</scope>
    <source>
        <strain evidence="1">LSCM1</strain>
    </source>
</reference>
<protein>
    <submittedName>
        <fullName evidence="1">Uncharacterized protein</fullName>
    </submittedName>
</protein>
<dbReference type="RefSeq" id="XP_067173884.1">
    <property type="nucleotide sequence ID" value="XM_067317779.1"/>
</dbReference>
<dbReference type="GeneID" id="92510291"/>
<dbReference type="Proteomes" id="UP000673552">
    <property type="component" value="Chromosome 36"/>
</dbReference>
<keyword evidence="2" id="KW-1185">Reference proteome</keyword>
<accession>A0A836FJY3</accession>
<dbReference type="OrthoDB" id="263737at2759"/>
<evidence type="ECO:0000313" key="2">
    <source>
        <dbReference type="Proteomes" id="UP000673552"/>
    </source>
</evidence>